<evidence type="ECO:0000256" key="2">
    <source>
        <dbReference type="ARBA" id="ARBA00022527"/>
    </source>
</evidence>
<evidence type="ECO:0000256" key="6">
    <source>
        <dbReference type="ARBA" id="ARBA00022840"/>
    </source>
</evidence>
<keyword evidence="3" id="KW-0808">Transferase</keyword>
<dbReference type="PANTHER" id="PTHR43289:SF6">
    <property type="entry name" value="SERINE_THREONINE-PROTEIN KINASE NEKL-3"/>
    <property type="match status" value="1"/>
</dbReference>
<evidence type="ECO:0000259" key="8">
    <source>
        <dbReference type="PROSITE" id="PS50011"/>
    </source>
</evidence>
<dbReference type="PANTHER" id="PTHR43289">
    <property type="entry name" value="MITOGEN-ACTIVATED PROTEIN KINASE KINASE KINASE 20-RELATED"/>
    <property type="match status" value="1"/>
</dbReference>
<dbReference type="SMART" id="SM00220">
    <property type="entry name" value="S_TKc"/>
    <property type="match status" value="1"/>
</dbReference>
<dbReference type="SUPFAM" id="SSF56112">
    <property type="entry name" value="Protein kinase-like (PK-like)"/>
    <property type="match status" value="1"/>
</dbReference>
<dbReference type="AlphaFoldDB" id="A0A7K1L1N9"/>
<feature type="domain" description="Peptidase A2" evidence="9">
    <location>
        <begin position="265"/>
        <end position="352"/>
    </location>
</feature>
<dbReference type="EMBL" id="WOFH01000005">
    <property type="protein sequence ID" value="MUN38360.1"/>
    <property type="molecule type" value="Genomic_DNA"/>
</dbReference>
<dbReference type="Gene3D" id="3.30.200.20">
    <property type="entry name" value="Phosphorylase Kinase, domain 1"/>
    <property type="match status" value="1"/>
</dbReference>
<proteinExistence type="predicted"/>
<keyword evidence="11" id="KW-1185">Reference proteome</keyword>
<accession>A0A7K1L1N9</accession>
<feature type="compositionally biased region" description="Low complexity" evidence="7">
    <location>
        <begin position="227"/>
        <end position="238"/>
    </location>
</feature>
<comment type="caution">
    <text evidence="10">The sequence shown here is derived from an EMBL/GenBank/DDBJ whole genome shotgun (WGS) entry which is preliminary data.</text>
</comment>
<dbReference type="Gene3D" id="1.10.510.10">
    <property type="entry name" value="Transferase(Phosphotransferase) domain 1"/>
    <property type="match status" value="1"/>
</dbReference>
<dbReference type="GO" id="GO:0005524">
    <property type="term" value="F:ATP binding"/>
    <property type="evidence" value="ECO:0007669"/>
    <property type="project" value="UniProtKB-KW"/>
</dbReference>
<dbReference type="CDD" id="cd14014">
    <property type="entry name" value="STKc_PknB_like"/>
    <property type="match status" value="1"/>
</dbReference>
<keyword evidence="4" id="KW-0547">Nucleotide-binding</keyword>
<evidence type="ECO:0000313" key="10">
    <source>
        <dbReference type="EMBL" id="MUN38360.1"/>
    </source>
</evidence>
<dbReference type="Pfam" id="PF00069">
    <property type="entry name" value="Pkinase"/>
    <property type="match status" value="1"/>
</dbReference>
<name>A0A7K1L1N9_9ACTN</name>
<feature type="region of interest" description="Disordered" evidence="7">
    <location>
        <begin position="281"/>
        <end position="313"/>
    </location>
</feature>
<dbReference type="GO" id="GO:0004674">
    <property type="term" value="F:protein serine/threonine kinase activity"/>
    <property type="evidence" value="ECO:0007669"/>
    <property type="project" value="UniProtKB-KW"/>
</dbReference>
<dbReference type="InterPro" id="IPR001995">
    <property type="entry name" value="Peptidase_A2_cat"/>
</dbReference>
<dbReference type="GO" id="GO:0006508">
    <property type="term" value="P:proteolysis"/>
    <property type="evidence" value="ECO:0007669"/>
    <property type="project" value="InterPro"/>
</dbReference>
<dbReference type="EC" id="2.7.11.1" evidence="1"/>
<dbReference type="PROSITE" id="PS00108">
    <property type="entry name" value="PROTEIN_KINASE_ST"/>
    <property type="match status" value="1"/>
</dbReference>
<keyword evidence="5 10" id="KW-0418">Kinase</keyword>
<evidence type="ECO:0000256" key="4">
    <source>
        <dbReference type="ARBA" id="ARBA00022741"/>
    </source>
</evidence>
<dbReference type="PROSITE" id="PS50011">
    <property type="entry name" value="PROTEIN_KINASE_DOM"/>
    <property type="match status" value="1"/>
</dbReference>
<keyword evidence="6" id="KW-0067">ATP-binding</keyword>
<dbReference type="GO" id="GO:0004190">
    <property type="term" value="F:aspartic-type endopeptidase activity"/>
    <property type="evidence" value="ECO:0007669"/>
    <property type="project" value="InterPro"/>
</dbReference>
<dbReference type="InterPro" id="IPR008271">
    <property type="entry name" value="Ser/Thr_kinase_AS"/>
</dbReference>
<dbReference type="Proteomes" id="UP000432015">
    <property type="component" value="Unassembled WGS sequence"/>
</dbReference>
<dbReference type="PROSITE" id="PS50175">
    <property type="entry name" value="ASP_PROT_RETROV"/>
    <property type="match status" value="1"/>
</dbReference>
<feature type="domain" description="Protein kinase" evidence="8">
    <location>
        <begin position="9"/>
        <end position="273"/>
    </location>
</feature>
<organism evidence="10 11">
    <name type="scientific">Actinomadura litoris</name>
    <dbReference type="NCBI Taxonomy" id="2678616"/>
    <lineage>
        <taxon>Bacteria</taxon>
        <taxon>Bacillati</taxon>
        <taxon>Actinomycetota</taxon>
        <taxon>Actinomycetes</taxon>
        <taxon>Streptosporangiales</taxon>
        <taxon>Thermomonosporaceae</taxon>
        <taxon>Actinomadura</taxon>
    </lineage>
</organism>
<sequence length="646" mass="67525">MGAVIAGRYRLVKGPIHGGTGEVWVADDLVLPRHVVLKRPKFGGSGPHAFKQLRAEAHALARFSHPHVVTLFDAIQVRSLWRSTSWLVLEYVRGGSLDAWPPAPPRVAARIGAEIADALVALHAAGIVHCDVKPGNIVMTEKRTVKLADFGAAYRLAGLETTTQNGPVSHTPAYAAPEVVRGLPEPASDVYSLGATVYALITGSPPGPRTGEELTGGTRADEPPGDAPEAGPSAQAAAVAAGPLGGVLAAMLRADPPDRPTPGEARRMLDEVAGDVALEPPDYAKETWPPASDPPGGGPVPGGPVPGGPGGRPSPWTRSAVLIRRYPRRFAVGAVILAALIALPFSPLYRDGGATPKRATPVSLIGDPHTIDPCRLLDPAALGRFGDTELDIDYGNFDRCDVVLTIGEGAGEAVVDLEVHLAAESAPETAGPVKAMGRVQVVQDPEEDDHCGRRLLLPSPDVGTTISVDAQLDDGRAAPLCGIADAAVTKAVAVLNAGPVPRRAAPFPAASLANRNACVLLGARALDLVPGIDAADPKTGFGGWDCRWRSTTRRIFVKLRFDRGEPLGPRDGSPTRLRGRETFIEANGDGEGTCLARVVHRHYPDQNGKDAIEMLYLVVEGDPPTKQLCAMATSLADAAAAQLPPA</sequence>
<evidence type="ECO:0000256" key="3">
    <source>
        <dbReference type="ARBA" id="ARBA00022679"/>
    </source>
</evidence>
<evidence type="ECO:0000313" key="11">
    <source>
        <dbReference type="Proteomes" id="UP000432015"/>
    </source>
</evidence>
<keyword evidence="2" id="KW-0723">Serine/threonine-protein kinase</keyword>
<reference evidence="10 11" key="1">
    <citation type="submission" date="2019-11" db="EMBL/GenBank/DDBJ databases">
        <authorList>
            <person name="Cao P."/>
        </authorList>
    </citation>
    <scope>NUCLEOTIDE SEQUENCE [LARGE SCALE GENOMIC DNA]</scope>
    <source>
        <strain evidence="10 11">NEAU-AAG5</strain>
    </source>
</reference>
<evidence type="ECO:0000256" key="5">
    <source>
        <dbReference type="ARBA" id="ARBA00022777"/>
    </source>
</evidence>
<protein>
    <recommendedName>
        <fullName evidence="1">non-specific serine/threonine protein kinase</fullName>
        <ecNumber evidence="1">2.7.11.1</ecNumber>
    </recommendedName>
</protein>
<evidence type="ECO:0000256" key="7">
    <source>
        <dbReference type="SAM" id="MobiDB-lite"/>
    </source>
</evidence>
<evidence type="ECO:0000256" key="1">
    <source>
        <dbReference type="ARBA" id="ARBA00012513"/>
    </source>
</evidence>
<dbReference type="RefSeq" id="WP_156217466.1">
    <property type="nucleotide sequence ID" value="NZ_WOFH01000005.1"/>
</dbReference>
<feature type="region of interest" description="Disordered" evidence="7">
    <location>
        <begin position="202"/>
        <end position="238"/>
    </location>
</feature>
<gene>
    <name evidence="10" type="ORF">GNZ18_17370</name>
</gene>
<dbReference type="InterPro" id="IPR011009">
    <property type="entry name" value="Kinase-like_dom_sf"/>
</dbReference>
<dbReference type="InterPro" id="IPR000719">
    <property type="entry name" value="Prot_kinase_dom"/>
</dbReference>
<feature type="compositionally biased region" description="Pro residues" evidence="7">
    <location>
        <begin position="291"/>
        <end position="307"/>
    </location>
</feature>
<evidence type="ECO:0000259" key="9">
    <source>
        <dbReference type="PROSITE" id="PS50175"/>
    </source>
</evidence>